<dbReference type="SUPFAM" id="SSF48056">
    <property type="entry name" value="Di-copper centre-containing domain"/>
    <property type="match status" value="1"/>
</dbReference>
<gene>
    <name evidence="5" type="ORF">P167DRAFT_521068</name>
</gene>
<dbReference type="PROSITE" id="PS00497">
    <property type="entry name" value="TYROSINASE_1"/>
    <property type="match status" value="1"/>
</dbReference>
<dbReference type="EMBL" id="ML119121">
    <property type="protein sequence ID" value="RPB13670.1"/>
    <property type="molecule type" value="Genomic_DNA"/>
</dbReference>
<dbReference type="PANTHER" id="PTHR11474:SF126">
    <property type="entry name" value="TYROSINASE-LIKE PROTEIN TYR-1-RELATED"/>
    <property type="match status" value="1"/>
</dbReference>
<keyword evidence="6" id="KW-1185">Reference proteome</keyword>
<proteinExistence type="predicted"/>
<dbReference type="PANTHER" id="PTHR11474">
    <property type="entry name" value="TYROSINASE FAMILY MEMBER"/>
    <property type="match status" value="1"/>
</dbReference>
<evidence type="ECO:0000313" key="6">
    <source>
        <dbReference type="Proteomes" id="UP000277580"/>
    </source>
</evidence>
<dbReference type="Pfam" id="PF00264">
    <property type="entry name" value="Tyrosinase"/>
    <property type="match status" value="1"/>
</dbReference>
<dbReference type="OrthoDB" id="6132182at2759"/>
<keyword evidence="2" id="KW-0186">Copper</keyword>
<evidence type="ECO:0000256" key="1">
    <source>
        <dbReference type="ARBA" id="ARBA00022723"/>
    </source>
</evidence>
<dbReference type="AlphaFoldDB" id="A0A3N4KT34"/>
<name>A0A3N4KT34_9PEZI</name>
<reference evidence="5 6" key="1">
    <citation type="journal article" date="2018" name="Nat. Ecol. Evol.">
        <title>Pezizomycetes genomes reveal the molecular basis of ectomycorrhizal truffle lifestyle.</title>
        <authorList>
            <person name="Murat C."/>
            <person name="Payen T."/>
            <person name="Noel B."/>
            <person name="Kuo A."/>
            <person name="Morin E."/>
            <person name="Chen J."/>
            <person name="Kohler A."/>
            <person name="Krizsan K."/>
            <person name="Balestrini R."/>
            <person name="Da Silva C."/>
            <person name="Montanini B."/>
            <person name="Hainaut M."/>
            <person name="Levati E."/>
            <person name="Barry K.W."/>
            <person name="Belfiori B."/>
            <person name="Cichocki N."/>
            <person name="Clum A."/>
            <person name="Dockter R.B."/>
            <person name="Fauchery L."/>
            <person name="Guy J."/>
            <person name="Iotti M."/>
            <person name="Le Tacon F."/>
            <person name="Lindquist E.A."/>
            <person name="Lipzen A."/>
            <person name="Malagnac F."/>
            <person name="Mello A."/>
            <person name="Molinier V."/>
            <person name="Miyauchi S."/>
            <person name="Poulain J."/>
            <person name="Riccioni C."/>
            <person name="Rubini A."/>
            <person name="Sitrit Y."/>
            <person name="Splivallo R."/>
            <person name="Traeger S."/>
            <person name="Wang M."/>
            <person name="Zifcakova L."/>
            <person name="Wipf D."/>
            <person name="Zambonelli A."/>
            <person name="Paolocci F."/>
            <person name="Nowrousian M."/>
            <person name="Ottonello S."/>
            <person name="Baldrian P."/>
            <person name="Spatafora J.W."/>
            <person name="Henrissat B."/>
            <person name="Nagy L.G."/>
            <person name="Aury J.M."/>
            <person name="Wincker P."/>
            <person name="Grigoriev I.V."/>
            <person name="Bonfante P."/>
            <person name="Martin F.M."/>
        </authorList>
    </citation>
    <scope>NUCLEOTIDE SEQUENCE [LARGE SCALE GENOMIC DNA]</scope>
    <source>
        <strain evidence="5 6">CCBAS932</strain>
    </source>
</reference>
<feature type="signal peptide" evidence="3">
    <location>
        <begin position="1"/>
        <end position="24"/>
    </location>
</feature>
<evidence type="ECO:0000313" key="5">
    <source>
        <dbReference type="EMBL" id="RPB13670.1"/>
    </source>
</evidence>
<protein>
    <submittedName>
        <fullName evidence="5">Di-copper centre-containing protein</fullName>
    </submittedName>
</protein>
<dbReference type="GO" id="GO:0016491">
    <property type="term" value="F:oxidoreductase activity"/>
    <property type="evidence" value="ECO:0007669"/>
    <property type="project" value="InterPro"/>
</dbReference>
<dbReference type="InParanoid" id="A0A3N4KT34"/>
<evidence type="ECO:0000259" key="4">
    <source>
        <dbReference type="PROSITE" id="PS00497"/>
    </source>
</evidence>
<dbReference type="InterPro" id="IPR050316">
    <property type="entry name" value="Tyrosinase/Hemocyanin"/>
</dbReference>
<dbReference type="InterPro" id="IPR002227">
    <property type="entry name" value="Tyrosinase_Cu-bd"/>
</dbReference>
<evidence type="ECO:0000256" key="3">
    <source>
        <dbReference type="SAM" id="SignalP"/>
    </source>
</evidence>
<evidence type="ECO:0000256" key="2">
    <source>
        <dbReference type="ARBA" id="ARBA00023008"/>
    </source>
</evidence>
<keyword evidence="3" id="KW-0732">Signal</keyword>
<dbReference type="Proteomes" id="UP000277580">
    <property type="component" value="Unassembled WGS sequence"/>
</dbReference>
<accession>A0A3N4KT34</accession>
<dbReference type="STRING" id="1392247.A0A3N4KT34"/>
<dbReference type="InterPro" id="IPR008922">
    <property type="entry name" value="Di-copper_centre_dom_sf"/>
</dbReference>
<organism evidence="5 6">
    <name type="scientific">Morchella conica CCBAS932</name>
    <dbReference type="NCBI Taxonomy" id="1392247"/>
    <lineage>
        <taxon>Eukaryota</taxon>
        <taxon>Fungi</taxon>
        <taxon>Dikarya</taxon>
        <taxon>Ascomycota</taxon>
        <taxon>Pezizomycotina</taxon>
        <taxon>Pezizomycetes</taxon>
        <taxon>Pezizales</taxon>
        <taxon>Morchellaceae</taxon>
        <taxon>Morchella</taxon>
    </lineage>
</organism>
<feature type="chain" id="PRO_5018175410" evidence="3">
    <location>
        <begin position="25"/>
        <end position="363"/>
    </location>
</feature>
<feature type="domain" description="Tyrosinase copper-binding" evidence="4">
    <location>
        <begin position="100"/>
        <end position="117"/>
    </location>
</feature>
<dbReference type="Gene3D" id="1.10.1280.10">
    <property type="entry name" value="Di-copper center containing domain from catechol oxidase"/>
    <property type="match status" value="1"/>
</dbReference>
<dbReference type="PRINTS" id="PR00092">
    <property type="entry name" value="TYROSINASE"/>
</dbReference>
<sequence length="363" mass="40615">MLFSLSSVSKALSILTFGLTCVSSLPLKIGEYGTHDNDGICKNPRVRKEWRKLSDLEKADYLRAVDCLHSIPGQYADVIDGLSVFEDYIYVHKTQTPYVHLVGHFLPWHRYFMWTYEEDLRNRCGYKGAQPYWDYSLDVPPTAEVTSLSASPIFSPDTGFGGDGQYANDSSLPGLDLPKGTGGGCVTDGPFADWTIHIGRNTTQIRDDRCLQRSLNPTIANDWCNANVEAEIMAQKDFGWMHHVLEGEPSYVKMGVHGGGHFAVGGSASDVFTANTEPLFYLHHTNLDRMWWQWAMADPENRVWDISGPIAPWTDILAPNRTGLPTGNVTLEFELGLGRLADMIEVADLMDTEGDFLCYIYEL</sequence>
<dbReference type="GO" id="GO:0046872">
    <property type="term" value="F:metal ion binding"/>
    <property type="evidence" value="ECO:0007669"/>
    <property type="project" value="UniProtKB-KW"/>
</dbReference>
<keyword evidence="1" id="KW-0479">Metal-binding</keyword>